<dbReference type="InterPro" id="IPR001610">
    <property type="entry name" value="PAC"/>
</dbReference>
<dbReference type="SMART" id="SM00086">
    <property type="entry name" value="PAC"/>
    <property type="match status" value="2"/>
</dbReference>
<sequence length="508" mass="54035">MAPFLLQRGRLMLTALCAAFPPSAAARLAAVHASQAVIEFLPDGSIVAANDLFLRTMGYRLEEIRGRPHSLFMEPGAEADPAYRRFWQELREGRFQSATFRRLAKGGREVWIQASYCPVLGRCGGVARIMKFATDVTASTMLAADHAGQIAAIHRSRAAVEFDPEGQVLTANENFLAITGYRLEEIVGQHHSLFVPPEEQRLPAQAALWEALRNGQYQAGEFRCRARDGRDIWLQAIYNPILAPGGRLSKIVTYATDVTATAQARQRRLRTGEEVARELSGIATAAETTLNRAEAASRSAGETLGKVQAIAESADDMASSVSEINRQVRSASEVSLAGQAEAERASVTVAELVQAADRIGEVLGLIAAIAGQTNLLALNATIEAARAGEAGKGFAVVASEVKNLASQTARATGEISSQVGQMRSAVEQTVGAIRSVAQRIEAISDIATAISGSVDEQSLATRQMAENMTQAAGAVAAISQGLESIQEAARQVQGNLRSAADLSQALVS</sequence>
<keyword evidence="7" id="KW-1185">Reference proteome</keyword>
<dbReference type="Pfam" id="PF08447">
    <property type="entry name" value="PAS_3"/>
    <property type="match status" value="1"/>
</dbReference>
<dbReference type="InterPro" id="IPR013656">
    <property type="entry name" value="PAS_4"/>
</dbReference>
<proteinExistence type="predicted"/>
<dbReference type="InterPro" id="IPR050903">
    <property type="entry name" value="Bact_Chemotaxis_MeTrfase"/>
</dbReference>
<gene>
    <name evidence="6" type="ORF">HMPREF0731_2888</name>
</gene>
<evidence type="ECO:0000256" key="1">
    <source>
        <dbReference type="PROSITE-ProRule" id="PRU00284"/>
    </source>
</evidence>
<dbReference type="PROSITE" id="PS50113">
    <property type="entry name" value="PAC"/>
    <property type="match status" value="1"/>
</dbReference>
<evidence type="ECO:0000313" key="7">
    <source>
        <dbReference type="Proteomes" id="UP000005324"/>
    </source>
</evidence>
<dbReference type="SMART" id="SM00091">
    <property type="entry name" value="PAS"/>
    <property type="match status" value="2"/>
</dbReference>
<feature type="domain" description="PAS" evidence="4">
    <location>
        <begin position="163"/>
        <end position="215"/>
    </location>
</feature>
<dbReference type="InterPro" id="IPR000014">
    <property type="entry name" value="PAS"/>
</dbReference>
<feature type="signal peptide" evidence="2">
    <location>
        <begin position="1"/>
        <end position="26"/>
    </location>
</feature>
<evidence type="ECO:0000259" key="5">
    <source>
        <dbReference type="PROSITE" id="PS50113"/>
    </source>
</evidence>
<dbReference type="CDD" id="cd00130">
    <property type="entry name" value="PAS"/>
    <property type="match status" value="2"/>
</dbReference>
<dbReference type="Pfam" id="PF08448">
    <property type="entry name" value="PAS_4"/>
    <property type="match status" value="1"/>
</dbReference>
<dbReference type="InterPro" id="IPR004089">
    <property type="entry name" value="MCPsignal_dom"/>
</dbReference>
<name>D5RP77_9PROT</name>
<dbReference type="PANTHER" id="PTHR24422">
    <property type="entry name" value="CHEMOTAXIS PROTEIN METHYLTRANSFERASE"/>
    <property type="match status" value="1"/>
</dbReference>
<dbReference type="GO" id="GO:0016020">
    <property type="term" value="C:membrane"/>
    <property type="evidence" value="ECO:0007669"/>
    <property type="project" value="InterPro"/>
</dbReference>
<evidence type="ECO:0000313" key="6">
    <source>
        <dbReference type="EMBL" id="EFH10897.1"/>
    </source>
</evidence>
<dbReference type="SMART" id="SM00283">
    <property type="entry name" value="MA"/>
    <property type="match status" value="1"/>
</dbReference>
<dbReference type="InterPro" id="IPR013655">
    <property type="entry name" value="PAS_fold_3"/>
</dbReference>
<dbReference type="GO" id="GO:0007165">
    <property type="term" value="P:signal transduction"/>
    <property type="evidence" value="ECO:0007669"/>
    <property type="project" value="UniProtKB-KW"/>
</dbReference>
<dbReference type="PROSITE" id="PS50111">
    <property type="entry name" value="CHEMOTAXIS_TRANSDUC_2"/>
    <property type="match status" value="1"/>
</dbReference>
<dbReference type="Gene3D" id="1.10.287.950">
    <property type="entry name" value="Methyl-accepting chemotaxis protein"/>
    <property type="match status" value="1"/>
</dbReference>
<dbReference type="OrthoDB" id="9765776at2"/>
<dbReference type="HOGENOM" id="CLU_000445_107_26_5"/>
<keyword evidence="2" id="KW-0732">Signal</keyword>
<dbReference type="NCBIfam" id="TIGR00229">
    <property type="entry name" value="sensory_box"/>
    <property type="match status" value="2"/>
</dbReference>
<dbReference type="Proteomes" id="UP000005324">
    <property type="component" value="Unassembled WGS sequence"/>
</dbReference>
<feature type="domain" description="PAC" evidence="5">
    <location>
        <begin position="218"/>
        <end position="270"/>
    </location>
</feature>
<evidence type="ECO:0000259" key="4">
    <source>
        <dbReference type="PROSITE" id="PS50112"/>
    </source>
</evidence>
<dbReference type="Gene3D" id="3.30.450.20">
    <property type="entry name" value="PAS domain"/>
    <property type="match status" value="2"/>
</dbReference>
<dbReference type="EMBL" id="ADVL01000617">
    <property type="protein sequence ID" value="EFH10897.1"/>
    <property type="molecule type" value="Genomic_DNA"/>
</dbReference>
<reference evidence="6 7" key="1">
    <citation type="submission" date="2010-04" db="EMBL/GenBank/DDBJ databases">
        <authorList>
            <person name="Qin X."/>
            <person name="Bachman B."/>
            <person name="Battles P."/>
            <person name="Bell A."/>
            <person name="Bess C."/>
            <person name="Bickham C."/>
            <person name="Chaboub L."/>
            <person name="Chen D."/>
            <person name="Coyle M."/>
            <person name="Deiros D.R."/>
            <person name="Dinh H."/>
            <person name="Forbes L."/>
            <person name="Fowler G."/>
            <person name="Francisco L."/>
            <person name="Fu Q."/>
            <person name="Gubbala S."/>
            <person name="Hale W."/>
            <person name="Han Y."/>
            <person name="Hemphill L."/>
            <person name="Highlander S.K."/>
            <person name="Hirani K."/>
            <person name="Hogues M."/>
            <person name="Jackson L."/>
            <person name="Jakkamsetti A."/>
            <person name="Javaid M."/>
            <person name="Jiang H."/>
            <person name="Korchina V."/>
            <person name="Kovar C."/>
            <person name="Lara F."/>
            <person name="Lee S."/>
            <person name="Mata R."/>
            <person name="Mathew T."/>
            <person name="Moen C."/>
            <person name="Morales K."/>
            <person name="Munidasa M."/>
            <person name="Nazareth L."/>
            <person name="Ngo R."/>
            <person name="Nguyen L."/>
            <person name="Okwuonu G."/>
            <person name="Ongeri F."/>
            <person name="Patil S."/>
            <person name="Petrosino J."/>
            <person name="Pham C."/>
            <person name="Pham P."/>
            <person name="Pu L.-L."/>
            <person name="Puazo M."/>
            <person name="Raj R."/>
            <person name="Reid J."/>
            <person name="Rouhana J."/>
            <person name="Saada N."/>
            <person name="Shang Y."/>
            <person name="Simmons D."/>
            <person name="Thornton R."/>
            <person name="Warren J."/>
            <person name="Weissenberger G."/>
            <person name="Zhang J."/>
            <person name="Zhang L."/>
            <person name="Zhou C."/>
            <person name="Zhu D."/>
            <person name="Muzny D."/>
            <person name="Worley K."/>
            <person name="Gibbs R."/>
        </authorList>
    </citation>
    <scope>NUCLEOTIDE SEQUENCE [LARGE SCALE GENOMIC DNA]</scope>
    <source>
        <strain evidence="6 7">ATCC 49957</strain>
    </source>
</reference>
<dbReference type="AlphaFoldDB" id="D5RP77"/>
<dbReference type="PANTHER" id="PTHR24422:SF10">
    <property type="entry name" value="CHEMOTAXIS PROTEIN METHYLTRANSFERASE 2"/>
    <property type="match status" value="1"/>
</dbReference>
<dbReference type="PROSITE" id="PS50112">
    <property type="entry name" value="PAS"/>
    <property type="match status" value="1"/>
</dbReference>
<dbReference type="SUPFAM" id="SSF55785">
    <property type="entry name" value="PYP-like sensor domain (PAS domain)"/>
    <property type="match status" value="2"/>
</dbReference>
<organism evidence="6 7">
    <name type="scientific">Pseudoroseomonas cervicalis ATCC 49957</name>
    <dbReference type="NCBI Taxonomy" id="525371"/>
    <lineage>
        <taxon>Bacteria</taxon>
        <taxon>Pseudomonadati</taxon>
        <taxon>Pseudomonadota</taxon>
        <taxon>Alphaproteobacteria</taxon>
        <taxon>Acetobacterales</taxon>
        <taxon>Roseomonadaceae</taxon>
        <taxon>Roseomonas</taxon>
    </lineage>
</organism>
<dbReference type="Pfam" id="PF00015">
    <property type="entry name" value="MCPsignal"/>
    <property type="match status" value="1"/>
</dbReference>
<evidence type="ECO:0000256" key="2">
    <source>
        <dbReference type="SAM" id="SignalP"/>
    </source>
</evidence>
<evidence type="ECO:0000259" key="3">
    <source>
        <dbReference type="PROSITE" id="PS50111"/>
    </source>
</evidence>
<keyword evidence="1" id="KW-0807">Transducer</keyword>
<feature type="domain" description="Methyl-accepting transducer" evidence="3">
    <location>
        <begin position="271"/>
        <end position="493"/>
    </location>
</feature>
<comment type="caution">
    <text evidence="6">The sequence shown here is derived from an EMBL/GenBank/DDBJ whole genome shotgun (WGS) entry which is preliminary data.</text>
</comment>
<dbReference type="InterPro" id="IPR000700">
    <property type="entry name" value="PAS-assoc_C"/>
</dbReference>
<dbReference type="SUPFAM" id="SSF58104">
    <property type="entry name" value="Methyl-accepting chemotaxis protein (MCP) signaling domain"/>
    <property type="match status" value="1"/>
</dbReference>
<dbReference type="InterPro" id="IPR035965">
    <property type="entry name" value="PAS-like_dom_sf"/>
</dbReference>
<protein>
    <submittedName>
        <fullName evidence="6">PAS domain S-box protein</fullName>
    </submittedName>
</protein>
<accession>D5RP77</accession>
<feature type="chain" id="PRO_5003075613" evidence="2">
    <location>
        <begin position="27"/>
        <end position="508"/>
    </location>
</feature>